<keyword evidence="3 9" id="KW-0808">Transferase</keyword>
<comment type="subcellular location">
    <subcellularLocation>
        <location evidence="1">Membrane</location>
        <topology evidence="1">Multi-pass membrane protein</topology>
    </subcellularLocation>
</comment>
<evidence type="ECO:0000256" key="5">
    <source>
        <dbReference type="ARBA" id="ARBA00022989"/>
    </source>
</evidence>
<comment type="similarity">
    <text evidence="2">Belongs to the bacterial sugar transferase family.</text>
</comment>
<dbReference type="InterPro" id="IPR036291">
    <property type="entry name" value="NAD(P)-bd_dom_sf"/>
</dbReference>
<dbReference type="Pfam" id="PF13727">
    <property type="entry name" value="CoA_binding_3"/>
    <property type="match status" value="1"/>
</dbReference>
<feature type="transmembrane region" description="Helical" evidence="7">
    <location>
        <begin position="35"/>
        <end position="56"/>
    </location>
</feature>
<dbReference type="EMBL" id="JAHCVJ010000001">
    <property type="protein sequence ID" value="MBT0663009.1"/>
    <property type="molecule type" value="Genomic_DNA"/>
</dbReference>
<dbReference type="InterPro" id="IPR017475">
    <property type="entry name" value="EPS_sugar_tfrase"/>
</dbReference>
<gene>
    <name evidence="9" type="ORF">KI809_01745</name>
</gene>
<dbReference type="GO" id="GO:0016780">
    <property type="term" value="F:phosphotransferase activity, for other substituted phosphate groups"/>
    <property type="evidence" value="ECO:0007669"/>
    <property type="project" value="TreeGrafter"/>
</dbReference>
<keyword evidence="6 7" id="KW-0472">Membrane</keyword>
<reference evidence="9 10" key="1">
    <citation type="submission" date="2021-05" db="EMBL/GenBank/DDBJ databases">
        <title>The draft genome of Geobacter pelophilus DSM 12255.</title>
        <authorList>
            <person name="Xu Z."/>
            <person name="Masuda Y."/>
            <person name="Itoh H."/>
            <person name="Senoo K."/>
        </authorList>
    </citation>
    <scope>NUCLEOTIDE SEQUENCE [LARGE SCALE GENOMIC DNA]</scope>
    <source>
        <strain evidence="9 10">DSM 12255</strain>
    </source>
</reference>
<dbReference type="Gene3D" id="3.40.50.720">
    <property type="entry name" value="NAD(P)-binding Rossmann-like Domain"/>
    <property type="match status" value="1"/>
</dbReference>
<evidence type="ECO:0000256" key="4">
    <source>
        <dbReference type="ARBA" id="ARBA00022692"/>
    </source>
</evidence>
<evidence type="ECO:0000313" key="9">
    <source>
        <dbReference type="EMBL" id="MBT0663009.1"/>
    </source>
</evidence>
<dbReference type="PANTHER" id="PTHR30576:SF10">
    <property type="entry name" value="SLL5057 PROTEIN"/>
    <property type="match status" value="1"/>
</dbReference>
<keyword evidence="5 7" id="KW-1133">Transmembrane helix</keyword>
<accession>A0AAW4L4N2</accession>
<organism evidence="9 10">
    <name type="scientific">Geoanaerobacter pelophilus</name>
    <dbReference type="NCBI Taxonomy" id="60036"/>
    <lineage>
        <taxon>Bacteria</taxon>
        <taxon>Pseudomonadati</taxon>
        <taxon>Thermodesulfobacteriota</taxon>
        <taxon>Desulfuromonadia</taxon>
        <taxon>Geobacterales</taxon>
        <taxon>Geobacteraceae</taxon>
        <taxon>Geoanaerobacter</taxon>
    </lineage>
</organism>
<evidence type="ECO:0000256" key="2">
    <source>
        <dbReference type="ARBA" id="ARBA00006464"/>
    </source>
</evidence>
<feature type="domain" description="Bacterial sugar transferase" evidence="8">
    <location>
        <begin position="272"/>
        <end position="464"/>
    </location>
</feature>
<dbReference type="AlphaFoldDB" id="A0AAW4L4N2"/>
<dbReference type="SUPFAM" id="SSF51735">
    <property type="entry name" value="NAD(P)-binding Rossmann-fold domains"/>
    <property type="match status" value="1"/>
</dbReference>
<protein>
    <submittedName>
        <fullName evidence="9">Sugar transferase</fullName>
    </submittedName>
</protein>
<evidence type="ECO:0000313" key="10">
    <source>
        <dbReference type="Proteomes" id="UP000811899"/>
    </source>
</evidence>
<evidence type="ECO:0000256" key="1">
    <source>
        <dbReference type="ARBA" id="ARBA00004141"/>
    </source>
</evidence>
<feature type="transmembrane region" description="Helical" evidence="7">
    <location>
        <begin position="102"/>
        <end position="121"/>
    </location>
</feature>
<feature type="transmembrane region" description="Helical" evidence="7">
    <location>
        <begin position="68"/>
        <end position="90"/>
    </location>
</feature>
<name>A0AAW4L4N2_9BACT</name>
<keyword evidence="4 7" id="KW-0812">Transmembrane</keyword>
<dbReference type="InterPro" id="IPR003362">
    <property type="entry name" value="Bact_transf"/>
</dbReference>
<dbReference type="NCBIfam" id="TIGR03025">
    <property type="entry name" value="EPS_sugtrans"/>
    <property type="match status" value="1"/>
</dbReference>
<evidence type="ECO:0000259" key="8">
    <source>
        <dbReference type="Pfam" id="PF02397"/>
    </source>
</evidence>
<dbReference type="Proteomes" id="UP000811899">
    <property type="component" value="Unassembled WGS sequence"/>
</dbReference>
<dbReference type="PANTHER" id="PTHR30576">
    <property type="entry name" value="COLANIC BIOSYNTHESIS UDP-GLUCOSE LIPID CARRIER TRANSFERASE"/>
    <property type="match status" value="1"/>
</dbReference>
<feature type="transmembrane region" description="Helical" evidence="7">
    <location>
        <begin position="9"/>
        <end position="29"/>
    </location>
</feature>
<feature type="transmembrane region" description="Helical" evidence="7">
    <location>
        <begin position="276"/>
        <end position="297"/>
    </location>
</feature>
<evidence type="ECO:0000256" key="6">
    <source>
        <dbReference type="ARBA" id="ARBA00023136"/>
    </source>
</evidence>
<keyword evidence="10" id="KW-1185">Reference proteome</keyword>
<evidence type="ECO:0000256" key="7">
    <source>
        <dbReference type="SAM" id="Phobius"/>
    </source>
</evidence>
<dbReference type="RefSeq" id="WP_214169786.1">
    <property type="nucleotide sequence ID" value="NZ_JAHCVJ010000001.1"/>
</dbReference>
<sequence length="470" mass="52923">MTCFPAYKFVLLACDILCVILAFCLAGVVSNNTVTVWGIVALIFYMVILVVFLQYNDLYKINIFLKRFAGFILLVKTLTFSYLVIVFFDFISGLHVITYRRLTFILFTGSLASILVAYRVLCLPVVFKYISHISNACQRILIVGTGKTAQNFLMALLKRDDLGISIAGFIDDNQPTGKKILKGYSVLGESCGLYQIAGDYGVNEIIIAQDELSEDSLVHLTSVAKATGAQVRVLSSVFNFLTDKIVTEQYTHHPTVTLTAGLDSLITSVYQRIADIIFSLVGMVVLSPLLIVLSVIIKTTSSGPVFFAQNRVGKDGKHFKMLKFRSMYCSDGDDEKRKVMMMEFIKKGQKANGDNKIVDDSRITPIGAFIRKYSIDELPQLFNVLKGDMSLVGPRPTLPYEYDSYKLWHRERHRVLPGCTGFWQVYGRGNATFDEMVIMDLYMIENMSPWFYMQLLLKTFPVLLFARGGK</sequence>
<comment type="caution">
    <text evidence="9">The sequence shown here is derived from an EMBL/GenBank/DDBJ whole genome shotgun (WGS) entry which is preliminary data.</text>
</comment>
<proteinExistence type="inferred from homology"/>
<dbReference type="GO" id="GO:0016020">
    <property type="term" value="C:membrane"/>
    <property type="evidence" value="ECO:0007669"/>
    <property type="project" value="UniProtKB-SubCell"/>
</dbReference>
<evidence type="ECO:0000256" key="3">
    <source>
        <dbReference type="ARBA" id="ARBA00022679"/>
    </source>
</evidence>
<dbReference type="Pfam" id="PF02397">
    <property type="entry name" value="Bac_transf"/>
    <property type="match status" value="1"/>
</dbReference>